<feature type="non-terminal residue" evidence="1">
    <location>
        <position position="1"/>
    </location>
</feature>
<gene>
    <name evidence="1" type="ORF">CH063_13802</name>
</gene>
<sequence>LEHFLKLLRDTVHSVEIHKQYTWLQPDHRNGHVQVWAEKRDYTRSRPGQG</sequence>
<protein>
    <submittedName>
        <fullName evidence="1">Uncharacterized protein</fullName>
    </submittedName>
</protein>
<dbReference type="Proteomes" id="UP000007174">
    <property type="component" value="Unassembled WGS sequence"/>
</dbReference>
<dbReference type="STRING" id="759273.H1VVW2"/>
<accession>H1VVW2</accession>
<dbReference type="EMBL" id="CACQ02006855">
    <property type="protein sequence ID" value="CCF44373.1"/>
    <property type="molecule type" value="Genomic_DNA"/>
</dbReference>
<reference evidence="2" key="1">
    <citation type="journal article" date="2012" name="Nat. Genet.">
        <title>Lifestyle transitions in plant pathogenic Colletotrichum fungi deciphered by genome and transcriptome analyses.</title>
        <authorList>
            <person name="O'Connell R.J."/>
            <person name="Thon M.R."/>
            <person name="Hacquard S."/>
            <person name="Amyotte S.G."/>
            <person name="Kleemann J."/>
            <person name="Torres M.F."/>
            <person name="Damm U."/>
            <person name="Buiate E.A."/>
            <person name="Epstein L."/>
            <person name="Alkan N."/>
            <person name="Altmueller J."/>
            <person name="Alvarado-Balderrama L."/>
            <person name="Bauser C.A."/>
            <person name="Becker C."/>
            <person name="Birren B.W."/>
            <person name="Chen Z."/>
            <person name="Choi J."/>
            <person name="Crouch J.A."/>
            <person name="Duvick J.P."/>
            <person name="Farman M.A."/>
            <person name="Gan P."/>
            <person name="Heiman D."/>
            <person name="Henrissat B."/>
            <person name="Howard R.J."/>
            <person name="Kabbage M."/>
            <person name="Koch C."/>
            <person name="Kracher B."/>
            <person name="Kubo Y."/>
            <person name="Law A.D."/>
            <person name="Lebrun M.-H."/>
            <person name="Lee Y.-H."/>
            <person name="Miyara I."/>
            <person name="Moore N."/>
            <person name="Neumann U."/>
            <person name="Nordstroem K."/>
            <person name="Panaccione D.G."/>
            <person name="Panstruga R."/>
            <person name="Place M."/>
            <person name="Proctor R.H."/>
            <person name="Prusky D."/>
            <person name="Rech G."/>
            <person name="Reinhardt R."/>
            <person name="Rollins J.A."/>
            <person name="Rounsley S."/>
            <person name="Schardl C.L."/>
            <person name="Schwartz D.C."/>
            <person name="Shenoy N."/>
            <person name="Shirasu K."/>
            <person name="Sikhakolli U.R."/>
            <person name="Stueber K."/>
            <person name="Sukno S.A."/>
            <person name="Sweigard J.A."/>
            <person name="Takano Y."/>
            <person name="Takahara H."/>
            <person name="Trail F."/>
            <person name="van der Does H.C."/>
            <person name="Voll L.M."/>
            <person name="Will I."/>
            <person name="Young S."/>
            <person name="Zeng Q."/>
            <person name="Zhang J."/>
            <person name="Zhou S."/>
            <person name="Dickman M.B."/>
            <person name="Schulze-Lefert P."/>
            <person name="Ver Loren van Themaat E."/>
            <person name="Ma L.-J."/>
            <person name="Vaillancourt L.J."/>
        </authorList>
    </citation>
    <scope>NUCLEOTIDE SEQUENCE [LARGE SCALE GENOMIC DNA]</scope>
    <source>
        <strain evidence="2">IMI 349063</strain>
    </source>
</reference>
<organism evidence="1 2">
    <name type="scientific">Colletotrichum higginsianum (strain IMI 349063)</name>
    <name type="common">Crucifer anthracnose fungus</name>
    <dbReference type="NCBI Taxonomy" id="759273"/>
    <lineage>
        <taxon>Eukaryota</taxon>
        <taxon>Fungi</taxon>
        <taxon>Dikarya</taxon>
        <taxon>Ascomycota</taxon>
        <taxon>Pezizomycotina</taxon>
        <taxon>Sordariomycetes</taxon>
        <taxon>Hypocreomycetidae</taxon>
        <taxon>Glomerellales</taxon>
        <taxon>Glomerellaceae</taxon>
        <taxon>Colletotrichum</taxon>
        <taxon>Colletotrichum destructivum species complex</taxon>
    </lineage>
</organism>
<name>H1VVW2_COLHI</name>
<evidence type="ECO:0000313" key="2">
    <source>
        <dbReference type="Proteomes" id="UP000007174"/>
    </source>
</evidence>
<proteinExistence type="predicted"/>
<dbReference type="VEuPathDB" id="FungiDB:CH63R_03407"/>
<dbReference type="HOGENOM" id="CLU_3129702_0_0_1"/>
<evidence type="ECO:0000313" key="1">
    <source>
        <dbReference type="EMBL" id="CCF44373.1"/>
    </source>
</evidence>
<dbReference type="AlphaFoldDB" id="H1VVW2"/>